<reference evidence="7" key="1">
    <citation type="journal article" date="2019" name="Int. J. Syst. Evol. Microbiol.">
        <title>The Global Catalogue of Microorganisms (GCM) 10K type strain sequencing project: providing services to taxonomists for standard genome sequencing and annotation.</title>
        <authorList>
            <consortium name="The Broad Institute Genomics Platform"/>
            <consortium name="The Broad Institute Genome Sequencing Center for Infectious Disease"/>
            <person name="Wu L."/>
            <person name="Ma J."/>
        </authorList>
    </citation>
    <scope>NUCLEOTIDE SEQUENCE [LARGE SCALE GENOMIC DNA]</scope>
    <source>
        <strain evidence="7">JCM 4738</strain>
    </source>
</reference>
<gene>
    <name evidence="6" type="ORF">GCM10010347_47210</name>
</gene>
<dbReference type="InterPro" id="IPR009057">
    <property type="entry name" value="Homeodomain-like_sf"/>
</dbReference>
<evidence type="ECO:0000313" key="6">
    <source>
        <dbReference type="EMBL" id="GHB71484.1"/>
    </source>
</evidence>
<evidence type="ECO:0000256" key="4">
    <source>
        <dbReference type="PROSITE-ProRule" id="PRU00335"/>
    </source>
</evidence>
<evidence type="ECO:0000256" key="3">
    <source>
        <dbReference type="ARBA" id="ARBA00023163"/>
    </source>
</evidence>
<dbReference type="PANTHER" id="PTHR30055">
    <property type="entry name" value="HTH-TYPE TRANSCRIPTIONAL REGULATOR RUTR"/>
    <property type="match status" value="1"/>
</dbReference>
<dbReference type="Pfam" id="PF16859">
    <property type="entry name" value="TetR_C_11"/>
    <property type="match status" value="1"/>
</dbReference>
<dbReference type="SUPFAM" id="SSF46689">
    <property type="entry name" value="Homeodomain-like"/>
    <property type="match status" value="1"/>
</dbReference>
<organism evidence="6 7">
    <name type="scientific">Streptomyces cirratus</name>
    <dbReference type="NCBI Taxonomy" id="68187"/>
    <lineage>
        <taxon>Bacteria</taxon>
        <taxon>Bacillati</taxon>
        <taxon>Actinomycetota</taxon>
        <taxon>Actinomycetes</taxon>
        <taxon>Kitasatosporales</taxon>
        <taxon>Streptomycetaceae</taxon>
        <taxon>Streptomyces</taxon>
    </lineage>
</organism>
<feature type="domain" description="HTH tetR-type" evidence="5">
    <location>
        <begin position="17"/>
        <end position="77"/>
    </location>
</feature>
<dbReference type="InterPro" id="IPR050109">
    <property type="entry name" value="HTH-type_TetR-like_transc_reg"/>
</dbReference>
<keyword evidence="2 4" id="KW-0238">DNA-binding</keyword>
<dbReference type="SUPFAM" id="SSF48498">
    <property type="entry name" value="Tetracyclin repressor-like, C-terminal domain"/>
    <property type="match status" value="1"/>
</dbReference>
<evidence type="ECO:0000256" key="1">
    <source>
        <dbReference type="ARBA" id="ARBA00023015"/>
    </source>
</evidence>
<dbReference type="RefSeq" id="WP_190186210.1">
    <property type="nucleotide sequence ID" value="NZ_BMVP01000010.1"/>
</dbReference>
<protein>
    <submittedName>
        <fullName evidence="6">TetR family transcriptional regulator</fullName>
    </submittedName>
</protein>
<dbReference type="Gene3D" id="1.10.357.10">
    <property type="entry name" value="Tetracycline Repressor, domain 2"/>
    <property type="match status" value="1"/>
</dbReference>
<evidence type="ECO:0000256" key="2">
    <source>
        <dbReference type="ARBA" id="ARBA00023125"/>
    </source>
</evidence>
<keyword evidence="3" id="KW-0804">Transcription</keyword>
<dbReference type="EMBL" id="BMVP01000010">
    <property type="protein sequence ID" value="GHB71484.1"/>
    <property type="molecule type" value="Genomic_DNA"/>
</dbReference>
<dbReference type="InterPro" id="IPR001647">
    <property type="entry name" value="HTH_TetR"/>
</dbReference>
<dbReference type="PANTHER" id="PTHR30055:SF225">
    <property type="entry name" value="TRANSCRIPTIONAL REGULATORY PROTEIN-RELATED"/>
    <property type="match status" value="1"/>
</dbReference>
<proteinExistence type="predicted"/>
<name>A0ABQ3F1Y7_9ACTN</name>
<evidence type="ECO:0000313" key="7">
    <source>
        <dbReference type="Proteomes" id="UP000642673"/>
    </source>
</evidence>
<keyword evidence="1" id="KW-0805">Transcription regulation</keyword>
<feature type="DNA-binding region" description="H-T-H motif" evidence="4">
    <location>
        <begin position="40"/>
        <end position="59"/>
    </location>
</feature>
<dbReference type="Pfam" id="PF00440">
    <property type="entry name" value="TetR_N"/>
    <property type="match status" value="1"/>
</dbReference>
<evidence type="ECO:0000259" key="5">
    <source>
        <dbReference type="PROSITE" id="PS50977"/>
    </source>
</evidence>
<dbReference type="InterPro" id="IPR036271">
    <property type="entry name" value="Tet_transcr_reg_TetR-rel_C_sf"/>
</dbReference>
<accession>A0ABQ3F1Y7</accession>
<dbReference type="PRINTS" id="PR00455">
    <property type="entry name" value="HTHTETR"/>
</dbReference>
<dbReference type="InterPro" id="IPR011075">
    <property type="entry name" value="TetR_C"/>
</dbReference>
<sequence length="200" mass="21885">MTGSPWSQEPAGRRRGPELERAILDAALEQLSTVGWNALTMEGVAAAARTGKAALYRRWPSKAALVAEVLGAGLPPLDRIPDTGSIRDDLYGLCARMCDVMRSPTGVALRAVLHECDSDHADRFRGVIWNGLHQPAQAVIQALVQRGIDRGEVRPDANIPFIVDVIPAMLMYRAKMYGSEWDDGDIAQLIDQVMVPMLRV</sequence>
<dbReference type="Proteomes" id="UP000642673">
    <property type="component" value="Unassembled WGS sequence"/>
</dbReference>
<keyword evidence="7" id="KW-1185">Reference proteome</keyword>
<dbReference type="Gene3D" id="1.10.10.60">
    <property type="entry name" value="Homeodomain-like"/>
    <property type="match status" value="1"/>
</dbReference>
<dbReference type="PROSITE" id="PS50977">
    <property type="entry name" value="HTH_TETR_2"/>
    <property type="match status" value="1"/>
</dbReference>
<comment type="caution">
    <text evidence="6">The sequence shown here is derived from an EMBL/GenBank/DDBJ whole genome shotgun (WGS) entry which is preliminary data.</text>
</comment>